<dbReference type="RefSeq" id="WP_157823789.1">
    <property type="nucleotide sequence ID" value="NZ_CP022163.1"/>
</dbReference>
<keyword evidence="1" id="KW-0732">Signal</keyword>
<sequence length="439" mass="46475">MKRFACLSALWVVTLLACGGAAEREAELAPPPAEDALLPTETLVPVGPAWSYLEPGFAYGGNRRASVVAADRLGNVYVLASFSTSGGSKSSLIAFDPTGLPRWRRDFSAALQGGDGELDVATDFWGNVFIVGSSVPQLDLGGGPLGKRAFVAKFSSTGSLLWQRPLCDSARVYSVATDAYGAVWFGGTVGNGCNLGGGPLWEVTSWEQGFIAKFDALGEYVFSRAIGGRGDQVNVRDMTVTSDNGVVVVGGRYVFAESTQIRPYISKFASNGPHRWFRDYPEAYGDFWGAEVNGGRIVVVGAYSLNFTFQGTTYPATSIFGDGLVVAYSESGGEQWFRRLGCWAKAVSASEGQVAVLASSCSRTLQFPQSVDVAGKDGVLALYQGNGTPVRVRGIGQWHSSGWDVALSPRGAASVTGNENIQATSTGYTSDLSVFSLMP</sequence>
<protein>
    <recommendedName>
        <fullName evidence="4">Lipoprotein</fullName>
    </recommendedName>
</protein>
<accession>A0A250INU0</accession>
<dbReference type="EMBL" id="CP022163">
    <property type="protein sequence ID" value="ATB32827.1"/>
    <property type="molecule type" value="Genomic_DNA"/>
</dbReference>
<dbReference type="AlphaFoldDB" id="A0A250INU0"/>
<evidence type="ECO:0000313" key="3">
    <source>
        <dbReference type="Proteomes" id="UP000217289"/>
    </source>
</evidence>
<evidence type="ECO:0000256" key="1">
    <source>
        <dbReference type="SAM" id="SignalP"/>
    </source>
</evidence>
<proteinExistence type="predicted"/>
<evidence type="ECO:0008006" key="4">
    <source>
        <dbReference type="Google" id="ProtNLM"/>
    </source>
</evidence>
<feature type="chain" id="PRO_5012670819" description="Lipoprotein" evidence="1">
    <location>
        <begin position="18"/>
        <end position="439"/>
    </location>
</feature>
<reference evidence="2 3" key="1">
    <citation type="submission" date="2017-06" db="EMBL/GenBank/DDBJ databases">
        <authorList>
            <person name="Kim H.J."/>
            <person name="Triplett B.A."/>
        </authorList>
    </citation>
    <scope>NUCLEOTIDE SEQUENCE [LARGE SCALE GENOMIC DNA]</scope>
    <source>
        <strain evidence="2 3">DSM 14713</strain>
    </source>
</reference>
<keyword evidence="3" id="KW-1185">Reference proteome</keyword>
<feature type="signal peptide" evidence="1">
    <location>
        <begin position="1"/>
        <end position="17"/>
    </location>
</feature>
<dbReference type="PROSITE" id="PS51257">
    <property type="entry name" value="PROKAR_LIPOPROTEIN"/>
    <property type="match status" value="1"/>
</dbReference>
<dbReference type="OrthoDB" id="5485202at2"/>
<dbReference type="KEGG" id="mbd:MEBOL_006316"/>
<name>A0A250INU0_9BACT</name>
<evidence type="ECO:0000313" key="2">
    <source>
        <dbReference type="EMBL" id="ATB32827.1"/>
    </source>
</evidence>
<dbReference type="Proteomes" id="UP000217289">
    <property type="component" value="Chromosome"/>
</dbReference>
<organism evidence="2 3">
    <name type="scientific">Melittangium boletus DSM 14713</name>
    <dbReference type="NCBI Taxonomy" id="1294270"/>
    <lineage>
        <taxon>Bacteria</taxon>
        <taxon>Pseudomonadati</taxon>
        <taxon>Myxococcota</taxon>
        <taxon>Myxococcia</taxon>
        <taxon>Myxococcales</taxon>
        <taxon>Cystobacterineae</taxon>
        <taxon>Archangiaceae</taxon>
        <taxon>Melittangium</taxon>
    </lineage>
</organism>
<gene>
    <name evidence="2" type="ORF">MEBOL_006316</name>
</gene>
<dbReference type="PANTHER" id="PTHR35580">
    <property type="entry name" value="CELL SURFACE GLYCOPROTEIN (S-LAYER PROTEIN)-LIKE PROTEIN"/>
    <property type="match status" value="1"/>
</dbReference>
<dbReference type="PANTHER" id="PTHR35580:SF1">
    <property type="entry name" value="PHYTASE-LIKE DOMAIN-CONTAINING PROTEIN"/>
    <property type="match status" value="1"/>
</dbReference>
<dbReference type="InterPro" id="IPR052918">
    <property type="entry name" value="Motility_Chemotaxis_Reg"/>
</dbReference>